<keyword evidence="6 11" id="KW-0548">Nucleotidyltransferase</keyword>
<evidence type="ECO:0000256" key="1">
    <source>
        <dbReference type="ARBA" id="ARBA00007123"/>
    </source>
</evidence>
<reference evidence="13" key="1">
    <citation type="journal article" date="2015" name="ISME J.">
        <title>Aquifer environment selects for microbial species cohorts in sediment and groundwater.</title>
        <authorList>
            <person name="Hug L.A."/>
            <person name="Thomas B.C."/>
            <person name="Brown C.T."/>
            <person name="Frischkorn K.R."/>
            <person name="Williams K.H."/>
            <person name="Tringe S.G."/>
            <person name="Banfield J.F."/>
        </authorList>
    </citation>
    <scope>NUCLEOTIDE SEQUENCE</scope>
</reference>
<gene>
    <name evidence="11 13" type="primary">rpoA</name>
</gene>
<evidence type="ECO:0000256" key="10">
    <source>
        <dbReference type="ARBA" id="ARBA00048552"/>
    </source>
</evidence>
<dbReference type="SMART" id="SM00662">
    <property type="entry name" value="RPOLD"/>
    <property type="match status" value="1"/>
</dbReference>
<dbReference type="Pfam" id="PF03118">
    <property type="entry name" value="RNA_pol_A_CTD"/>
    <property type="match status" value="1"/>
</dbReference>
<dbReference type="Gene3D" id="2.170.120.12">
    <property type="entry name" value="DNA-directed RNA polymerase, insert domain"/>
    <property type="match status" value="1"/>
</dbReference>
<dbReference type="EMBL" id="KT007015">
    <property type="protein sequence ID" value="AKQ03518.1"/>
    <property type="molecule type" value="Genomic_DNA"/>
</dbReference>
<dbReference type="AlphaFoldDB" id="A0A0H4T6T2"/>
<dbReference type="InterPro" id="IPR011260">
    <property type="entry name" value="RNAP_asu_C"/>
</dbReference>
<dbReference type="InterPro" id="IPR036643">
    <property type="entry name" value="RNApol_insert_sf"/>
</dbReference>
<evidence type="ECO:0000256" key="5">
    <source>
        <dbReference type="ARBA" id="ARBA00022679"/>
    </source>
</evidence>
<feature type="region of interest" description="Alpha N-terminal domain (alpha-NTD)" evidence="11">
    <location>
        <begin position="1"/>
        <end position="232"/>
    </location>
</feature>
<dbReference type="GO" id="GO:0005737">
    <property type="term" value="C:cytoplasm"/>
    <property type="evidence" value="ECO:0007669"/>
    <property type="project" value="UniProtKB-ARBA"/>
</dbReference>
<comment type="catalytic activity">
    <reaction evidence="10 11">
        <text>RNA(n) + a ribonucleoside 5'-triphosphate = RNA(n+1) + diphosphate</text>
        <dbReference type="Rhea" id="RHEA:21248"/>
        <dbReference type="Rhea" id="RHEA-COMP:14527"/>
        <dbReference type="Rhea" id="RHEA-COMP:17342"/>
        <dbReference type="ChEBI" id="CHEBI:33019"/>
        <dbReference type="ChEBI" id="CHEBI:61557"/>
        <dbReference type="ChEBI" id="CHEBI:140395"/>
        <dbReference type="EC" id="2.7.7.6"/>
    </reaction>
</comment>
<organism evidence="13">
    <name type="scientific">uncultured Ignavibacteria bacterium Rifle_16ft_4_minimus_38087</name>
    <dbReference type="NCBI Taxonomy" id="1665104"/>
    <lineage>
        <taxon>Bacteria</taxon>
        <taxon>Pseudomonadati</taxon>
        <taxon>Ignavibacteriota</taxon>
        <taxon>Ignavibacteria</taxon>
        <taxon>environmental samples</taxon>
    </lineage>
</organism>
<name>A0A0H4T6T2_9BACT</name>
<proteinExistence type="inferred from homology"/>
<dbReference type="InterPro" id="IPR011773">
    <property type="entry name" value="DNA-dir_RpoA"/>
</dbReference>
<dbReference type="NCBIfam" id="NF003519">
    <property type="entry name" value="PRK05182.2-5"/>
    <property type="match status" value="1"/>
</dbReference>
<dbReference type="InterPro" id="IPR011263">
    <property type="entry name" value="DNA-dir_RNA_pol_RpoA/D/Rpb3"/>
</dbReference>
<dbReference type="Gene3D" id="1.10.150.20">
    <property type="entry name" value="5' to 3' exonuclease, C-terminal subdomain"/>
    <property type="match status" value="1"/>
</dbReference>
<dbReference type="HAMAP" id="MF_00059">
    <property type="entry name" value="RNApol_bact_RpoA"/>
    <property type="match status" value="1"/>
</dbReference>
<dbReference type="GO" id="GO:0003677">
    <property type="term" value="F:DNA binding"/>
    <property type="evidence" value="ECO:0007669"/>
    <property type="project" value="UniProtKB-UniRule"/>
</dbReference>
<evidence type="ECO:0000313" key="13">
    <source>
        <dbReference type="EMBL" id="AKQ03518.1"/>
    </source>
</evidence>
<dbReference type="NCBIfam" id="TIGR02027">
    <property type="entry name" value="rpoA"/>
    <property type="match status" value="1"/>
</dbReference>
<keyword evidence="7 11" id="KW-0804">Transcription</keyword>
<sequence>MSNTLLQMPEKIELDESNATATFGRFTVQPLEKGFGVTIGNSLRRVLLSSLPGTAITAIRVESIQHEFSTIKGVVEDVSDMILNLKQVRIKPINKKASKIMVNLKGPGAFKGEDIQKASPEIEVLNPDAHVATLNKDAEFELELRLGRGKGYVPAEENKMPDQPLGTVAIDSIFTPIKNVRYLVEPTRVGGQTDFEKLVLEVETDGSISPRDALTHAGRILQDHVRLFINFDAEPETERAEVGMEAEAAKVREKLKMSVDELELSVRSHNCLRSANIRTLADLVRRDEGELLKFRNFGRKSLAELSAIVEEMGLSFGMDVDKYLKDGNE</sequence>
<feature type="region of interest" description="Alpha C-terminal domain (alpha-CTD)" evidence="11">
    <location>
        <begin position="251"/>
        <end position="329"/>
    </location>
</feature>
<evidence type="ECO:0000256" key="11">
    <source>
        <dbReference type="HAMAP-Rule" id="MF_00059"/>
    </source>
</evidence>
<comment type="function">
    <text evidence="11">DNA-dependent RNA polymerase catalyzes the transcription of DNA into RNA using the four ribonucleoside triphosphates as substrates.</text>
</comment>
<dbReference type="NCBIfam" id="NF003513">
    <property type="entry name" value="PRK05182.1-2"/>
    <property type="match status" value="1"/>
</dbReference>
<dbReference type="Gene3D" id="3.30.1360.10">
    <property type="entry name" value="RNA polymerase, RBP11-like subunit"/>
    <property type="match status" value="1"/>
</dbReference>
<evidence type="ECO:0000256" key="7">
    <source>
        <dbReference type="ARBA" id="ARBA00023163"/>
    </source>
</evidence>
<dbReference type="GO" id="GO:0046983">
    <property type="term" value="F:protein dimerization activity"/>
    <property type="evidence" value="ECO:0007669"/>
    <property type="project" value="InterPro"/>
</dbReference>
<dbReference type="GO" id="GO:0003899">
    <property type="term" value="F:DNA-directed RNA polymerase activity"/>
    <property type="evidence" value="ECO:0007669"/>
    <property type="project" value="UniProtKB-UniRule"/>
</dbReference>
<accession>A0A0H4T6T2</accession>
<keyword evidence="4 11" id="KW-0240">DNA-directed RNA polymerase</keyword>
<evidence type="ECO:0000259" key="12">
    <source>
        <dbReference type="SMART" id="SM00662"/>
    </source>
</evidence>
<evidence type="ECO:0000256" key="2">
    <source>
        <dbReference type="ARBA" id="ARBA00012418"/>
    </source>
</evidence>
<keyword evidence="5 11" id="KW-0808">Transferase</keyword>
<dbReference type="InterPro" id="IPR011262">
    <property type="entry name" value="DNA-dir_RNA_pol_insert"/>
</dbReference>
<dbReference type="Pfam" id="PF01193">
    <property type="entry name" value="RNA_pol_L"/>
    <property type="match status" value="1"/>
</dbReference>
<dbReference type="GO" id="GO:0000428">
    <property type="term" value="C:DNA-directed RNA polymerase complex"/>
    <property type="evidence" value="ECO:0007669"/>
    <property type="project" value="UniProtKB-KW"/>
</dbReference>
<dbReference type="Pfam" id="PF01000">
    <property type="entry name" value="RNA_pol_A_bac"/>
    <property type="match status" value="1"/>
</dbReference>
<evidence type="ECO:0000256" key="6">
    <source>
        <dbReference type="ARBA" id="ARBA00022695"/>
    </source>
</evidence>
<evidence type="ECO:0000256" key="9">
    <source>
        <dbReference type="ARBA" id="ARBA00033070"/>
    </source>
</evidence>
<evidence type="ECO:0000256" key="8">
    <source>
        <dbReference type="ARBA" id="ARBA00032524"/>
    </source>
</evidence>
<evidence type="ECO:0000256" key="4">
    <source>
        <dbReference type="ARBA" id="ARBA00022478"/>
    </source>
</evidence>
<dbReference type="InterPro" id="IPR036603">
    <property type="entry name" value="RBP11-like"/>
</dbReference>
<dbReference type="EC" id="2.7.7.6" evidence="2 11"/>
<evidence type="ECO:0000256" key="3">
    <source>
        <dbReference type="ARBA" id="ARBA00015972"/>
    </source>
</evidence>
<dbReference type="GO" id="GO:0006351">
    <property type="term" value="P:DNA-templated transcription"/>
    <property type="evidence" value="ECO:0007669"/>
    <property type="project" value="UniProtKB-UniRule"/>
</dbReference>
<dbReference type="SUPFAM" id="SSF55257">
    <property type="entry name" value="RBP11-like subunits of RNA polymerase"/>
    <property type="match status" value="1"/>
</dbReference>
<dbReference type="FunFam" id="2.170.120.12:FF:000001">
    <property type="entry name" value="DNA-directed RNA polymerase subunit alpha"/>
    <property type="match status" value="1"/>
</dbReference>
<protein>
    <recommendedName>
        <fullName evidence="3 11">DNA-directed RNA polymerase subunit alpha</fullName>
        <shortName evidence="11">RNAP subunit alpha</shortName>
        <ecNumber evidence="2 11">2.7.7.6</ecNumber>
    </recommendedName>
    <alternativeName>
        <fullName evidence="9 11">RNA polymerase subunit alpha</fullName>
    </alternativeName>
    <alternativeName>
        <fullName evidence="8 11">Transcriptase subunit alpha</fullName>
    </alternativeName>
</protein>
<comment type="similarity">
    <text evidence="1 11">Belongs to the RNA polymerase alpha chain family.</text>
</comment>
<dbReference type="CDD" id="cd06928">
    <property type="entry name" value="RNAP_alpha_NTD"/>
    <property type="match status" value="1"/>
</dbReference>
<comment type="subunit">
    <text evidence="11">Homodimer. The RNAP catalytic core consists of 2 alpha, 1 beta, 1 beta' and 1 omega subunit. When a sigma factor is associated with the core the holoenzyme is formed, which can initiate transcription.</text>
</comment>
<feature type="domain" description="DNA-directed RNA polymerase RpoA/D/Rpb3-type" evidence="12">
    <location>
        <begin position="23"/>
        <end position="231"/>
    </location>
</feature>
<dbReference type="SUPFAM" id="SSF47789">
    <property type="entry name" value="C-terminal domain of RNA polymerase alpha subunit"/>
    <property type="match status" value="1"/>
</dbReference>
<comment type="domain">
    <text evidence="11">The N-terminal domain is essential for RNAP assembly and basal transcription, whereas the C-terminal domain is involved in interaction with transcriptional regulators and with upstream promoter elements.</text>
</comment>
<dbReference type="SUPFAM" id="SSF56553">
    <property type="entry name" value="Insert subdomain of RNA polymerase alpha subunit"/>
    <property type="match status" value="1"/>
</dbReference>